<dbReference type="InterPro" id="IPR051552">
    <property type="entry name" value="HptR"/>
</dbReference>
<dbReference type="eggNOG" id="COG4753">
    <property type="taxonomic scope" value="Bacteria"/>
</dbReference>
<feature type="modified residue" description="4-aspartylphosphate" evidence="10">
    <location>
        <position position="55"/>
    </location>
</feature>
<keyword evidence="5" id="KW-0902">Two-component regulatory system</keyword>
<gene>
    <name evidence="13" type="ORF">CTER_2068</name>
</gene>
<evidence type="ECO:0000256" key="1">
    <source>
        <dbReference type="ARBA" id="ARBA00004496"/>
    </source>
</evidence>
<evidence type="ECO:0000313" key="13">
    <source>
        <dbReference type="EMBL" id="EMS71987.1"/>
    </source>
</evidence>
<keyword evidence="14" id="KW-1185">Reference proteome</keyword>
<dbReference type="EMBL" id="AORV01000031">
    <property type="protein sequence ID" value="EMS71987.1"/>
    <property type="molecule type" value="Genomic_DNA"/>
</dbReference>
<evidence type="ECO:0000256" key="7">
    <source>
        <dbReference type="ARBA" id="ARBA00023125"/>
    </source>
</evidence>
<evidence type="ECO:0000256" key="3">
    <source>
        <dbReference type="ARBA" id="ARBA00022490"/>
    </source>
</evidence>
<keyword evidence="4 10" id="KW-0597">Phosphoprotein</keyword>
<dbReference type="SMART" id="SM00448">
    <property type="entry name" value="REC"/>
    <property type="match status" value="1"/>
</dbReference>
<evidence type="ECO:0000259" key="12">
    <source>
        <dbReference type="PROSITE" id="PS50110"/>
    </source>
</evidence>
<dbReference type="PROSITE" id="PS01124">
    <property type="entry name" value="HTH_ARAC_FAMILY_2"/>
    <property type="match status" value="1"/>
</dbReference>
<evidence type="ECO:0000259" key="11">
    <source>
        <dbReference type="PROSITE" id="PS01124"/>
    </source>
</evidence>
<dbReference type="InterPro" id="IPR009057">
    <property type="entry name" value="Homeodomain-like_sf"/>
</dbReference>
<evidence type="ECO:0000256" key="2">
    <source>
        <dbReference type="ARBA" id="ARBA00018672"/>
    </source>
</evidence>
<keyword evidence="6" id="KW-0805">Transcription regulation</keyword>
<dbReference type="InterPro" id="IPR001789">
    <property type="entry name" value="Sig_transdc_resp-reg_receiver"/>
</dbReference>
<dbReference type="GO" id="GO:0005737">
    <property type="term" value="C:cytoplasm"/>
    <property type="evidence" value="ECO:0007669"/>
    <property type="project" value="UniProtKB-SubCell"/>
</dbReference>
<keyword evidence="8" id="KW-0804">Transcription</keyword>
<comment type="function">
    <text evidence="9">May play the central regulatory role in sporulation. It may be an element of the effector pathway responsible for the activation of sporulation genes in response to nutritional stress. Spo0A may act in concert with spo0H (a sigma factor) to control the expression of some genes that are critical to the sporulation process.</text>
</comment>
<evidence type="ECO:0000256" key="6">
    <source>
        <dbReference type="ARBA" id="ARBA00023015"/>
    </source>
</evidence>
<dbReference type="SUPFAM" id="SSF52172">
    <property type="entry name" value="CheY-like"/>
    <property type="match status" value="1"/>
</dbReference>
<dbReference type="RefSeq" id="WP_004625497.1">
    <property type="nucleotide sequence ID" value="NZ_AORV01000031.1"/>
</dbReference>
<dbReference type="AlphaFoldDB" id="S0FJN0"/>
<dbReference type="PANTHER" id="PTHR42713:SF3">
    <property type="entry name" value="TRANSCRIPTIONAL REGULATORY PROTEIN HPTR"/>
    <property type="match status" value="1"/>
</dbReference>
<proteinExistence type="predicted"/>
<keyword evidence="3" id="KW-0963">Cytoplasm</keyword>
<comment type="subcellular location">
    <subcellularLocation>
        <location evidence="1">Cytoplasm</location>
    </subcellularLocation>
</comment>
<dbReference type="eggNOG" id="COG2207">
    <property type="taxonomic scope" value="Bacteria"/>
</dbReference>
<dbReference type="Pfam" id="PF12833">
    <property type="entry name" value="HTH_18"/>
    <property type="match status" value="1"/>
</dbReference>
<dbReference type="PROSITE" id="PS50110">
    <property type="entry name" value="RESPONSE_REGULATORY"/>
    <property type="match status" value="1"/>
</dbReference>
<dbReference type="Pfam" id="PF00072">
    <property type="entry name" value="Response_reg"/>
    <property type="match status" value="1"/>
</dbReference>
<evidence type="ECO:0000256" key="9">
    <source>
        <dbReference type="ARBA" id="ARBA00024867"/>
    </source>
</evidence>
<dbReference type="InterPro" id="IPR011006">
    <property type="entry name" value="CheY-like_superfamily"/>
</dbReference>
<evidence type="ECO:0000256" key="8">
    <source>
        <dbReference type="ARBA" id="ARBA00023163"/>
    </source>
</evidence>
<dbReference type="Proteomes" id="UP000014155">
    <property type="component" value="Unassembled WGS sequence"/>
</dbReference>
<evidence type="ECO:0000256" key="5">
    <source>
        <dbReference type="ARBA" id="ARBA00023012"/>
    </source>
</evidence>
<feature type="domain" description="Response regulatory" evidence="12">
    <location>
        <begin position="3"/>
        <end position="120"/>
    </location>
</feature>
<dbReference type="SMART" id="SM00342">
    <property type="entry name" value="HTH_ARAC"/>
    <property type="match status" value="1"/>
</dbReference>
<accession>S0FJN0</accession>
<dbReference type="Gene3D" id="3.40.50.2300">
    <property type="match status" value="1"/>
</dbReference>
<evidence type="ECO:0000256" key="10">
    <source>
        <dbReference type="PROSITE-ProRule" id="PRU00169"/>
    </source>
</evidence>
<dbReference type="CDD" id="cd17536">
    <property type="entry name" value="REC_YesN-like"/>
    <property type="match status" value="1"/>
</dbReference>
<dbReference type="PANTHER" id="PTHR42713">
    <property type="entry name" value="HISTIDINE KINASE-RELATED"/>
    <property type="match status" value="1"/>
</dbReference>
<dbReference type="SUPFAM" id="SSF46689">
    <property type="entry name" value="Homeodomain-like"/>
    <property type="match status" value="2"/>
</dbReference>
<dbReference type="STRING" id="1195236.CTER_2068"/>
<reference evidence="13 14" key="1">
    <citation type="journal article" date="2013" name="Genome Announc.">
        <title>Draft Genome Sequence of the Cellulolytic, Mesophilic, Anaerobic Bacterium Clostridium termitidis Strain CT1112 (DSM 5398).</title>
        <authorList>
            <person name="Lal S."/>
            <person name="Ramachandran U."/>
            <person name="Zhang X."/>
            <person name="Munir R."/>
            <person name="Sparling R."/>
            <person name="Levin D.B."/>
        </authorList>
    </citation>
    <scope>NUCLEOTIDE SEQUENCE [LARGE SCALE GENOMIC DNA]</scope>
    <source>
        <strain evidence="13 14">CT1112</strain>
    </source>
</reference>
<sequence length="526" mass="60317">MYSILIVDDEKIVKLAIKSMINWADSGFQLLGTASDGSRALEICEKTRPDIIITDLKMPHMDGIELIKKLKDMNYDGEILVLSNYNDFELVREAMKYGAHDYILKVTVSSEEFMRVLYEIKEKLDSRRGKEAVPQISMKDIEFERYNCLYKLWFRPENEAAAQAGAVSGMFASGRNECIQVFVVRCGDRAALEKTGQKVGEIIKNIAGNIFNKSNWISALDFENNSALVAVNFPTDEVKISPQETAQRIKDITYMYFNLKIGVIYGAFARDAQSLINEAGRSKRACELMFYESISDVCTDNKSIPDDNEQYVKELALSSADRIFNEVAGGNVEGILKTFESIIKVGEETLLNPFRLKKIIKRVLRDAEKRLMNLGICNEEIFDEYNTDEDVIFTAESEEALKLVLKNIFETAVQRIKTRKTYRKEIHEALKYIEDNIYRKITVPEVARRVNLTDTYLCRVFKSDVGKSMIDYINELKLKKAYELLVSKNFLIKEAASAVGINDQFYFNRLFKKYFGITPKDIKHKN</sequence>
<dbReference type="GO" id="GO:0000160">
    <property type="term" value="P:phosphorelay signal transduction system"/>
    <property type="evidence" value="ECO:0007669"/>
    <property type="project" value="UniProtKB-KW"/>
</dbReference>
<dbReference type="InterPro" id="IPR018060">
    <property type="entry name" value="HTH_AraC"/>
</dbReference>
<dbReference type="GO" id="GO:0043565">
    <property type="term" value="F:sequence-specific DNA binding"/>
    <property type="evidence" value="ECO:0007669"/>
    <property type="project" value="InterPro"/>
</dbReference>
<dbReference type="GO" id="GO:0003700">
    <property type="term" value="F:DNA-binding transcription factor activity"/>
    <property type="evidence" value="ECO:0007669"/>
    <property type="project" value="InterPro"/>
</dbReference>
<keyword evidence="7" id="KW-0238">DNA-binding</keyword>
<name>S0FJN0_RUMCE</name>
<organism evidence="13 14">
    <name type="scientific">Ruminiclostridium cellobioparum subsp. termitidis CT1112</name>
    <dbReference type="NCBI Taxonomy" id="1195236"/>
    <lineage>
        <taxon>Bacteria</taxon>
        <taxon>Bacillati</taxon>
        <taxon>Bacillota</taxon>
        <taxon>Clostridia</taxon>
        <taxon>Eubacteriales</taxon>
        <taxon>Oscillospiraceae</taxon>
        <taxon>Ruminiclostridium</taxon>
    </lineage>
</organism>
<comment type="caution">
    <text evidence="13">The sequence shown here is derived from an EMBL/GenBank/DDBJ whole genome shotgun (WGS) entry which is preliminary data.</text>
</comment>
<protein>
    <recommendedName>
        <fullName evidence="2">Stage 0 sporulation protein A homolog</fullName>
    </recommendedName>
</protein>
<dbReference type="Gene3D" id="1.10.10.60">
    <property type="entry name" value="Homeodomain-like"/>
    <property type="match status" value="2"/>
</dbReference>
<evidence type="ECO:0000313" key="14">
    <source>
        <dbReference type="Proteomes" id="UP000014155"/>
    </source>
</evidence>
<evidence type="ECO:0000256" key="4">
    <source>
        <dbReference type="ARBA" id="ARBA00022553"/>
    </source>
</evidence>
<feature type="domain" description="HTH araC/xylS-type" evidence="11">
    <location>
        <begin position="427"/>
        <end position="525"/>
    </location>
</feature>
<dbReference type="PATRIC" id="fig|1195236.3.peg.2373"/>